<dbReference type="RefSeq" id="WP_308730809.1">
    <property type="nucleotide sequence ID" value="NZ_JAJEQN010000001.1"/>
</dbReference>
<reference evidence="1 2" key="1">
    <citation type="submission" date="2021-10" db="EMBL/GenBank/DDBJ databases">
        <title>Anaerobic single-cell dispensing facilitates the cultivation of human gut bacteria.</title>
        <authorList>
            <person name="Afrizal A."/>
        </authorList>
    </citation>
    <scope>NUCLEOTIDE SEQUENCE [LARGE SCALE GENOMIC DNA]</scope>
    <source>
        <strain evidence="1 2">CLA-AA-H224</strain>
    </source>
</reference>
<comment type="caution">
    <text evidence="1">The sequence shown here is derived from an EMBL/GenBank/DDBJ whole genome shotgun (WGS) entry which is preliminary data.</text>
</comment>
<dbReference type="Proteomes" id="UP001198200">
    <property type="component" value="Unassembled WGS sequence"/>
</dbReference>
<dbReference type="Gene3D" id="1.10.260.40">
    <property type="entry name" value="lambda repressor-like DNA-binding domains"/>
    <property type="match status" value="1"/>
</dbReference>
<dbReference type="CDD" id="cd00093">
    <property type="entry name" value="HTH_XRE"/>
    <property type="match status" value="1"/>
</dbReference>
<dbReference type="GO" id="GO:0003677">
    <property type="term" value="F:DNA binding"/>
    <property type="evidence" value="ECO:0007669"/>
    <property type="project" value="InterPro"/>
</dbReference>
<organism evidence="1 2">
    <name type="scientific">Anthropogastromicrobium aceti</name>
    <dbReference type="NCBI Taxonomy" id="2981768"/>
    <lineage>
        <taxon>Bacteria</taxon>
        <taxon>Bacillati</taxon>
        <taxon>Bacillota</taxon>
        <taxon>Clostridia</taxon>
        <taxon>Lachnospirales</taxon>
        <taxon>Lachnospiraceae</taxon>
        <taxon>Anthropogastromicrobium</taxon>
    </lineage>
</organism>
<keyword evidence="2" id="KW-1185">Reference proteome</keyword>
<proteinExistence type="predicted"/>
<evidence type="ECO:0000313" key="2">
    <source>
        <dbReference type="Proteomes" id="UP001198200"/>
    </source>
</evidence>
<name>A0AAE3E1T1_9FIRM</name>
<gene>
    <name evidence="1" type="ORF">LKD48_00425</name>
</gene>
<protein>
    <submittedName>
        <fullName evidence="1">Helix-turn-helix transcriptional regulator</fullName>
    </submittedName>
</protein>
<sequence length="583" mass="66714">MTFSEQLNEYLSILNCSAKELSQISGLSNSVISRYRSGERVPRPESEKLNQLCEGIYLLSKEKAASKRTSASITPFTKDEIYTAFTNTLKQPDNSQLCENFNHLLLASSVSLADLARFLNYDSSYLSRIRSGSRIPSDPEWFCSETARFIVLRTPPADRIFIEKLTGQSIKDINDSATLCQLLSGWLLNTNTISPQINQMQSFLEKLDQFDLNNFIRSIHFDELKVPTMPIQLPGSRSYFGIREFMTAELDYLKTTVLSPSMENVIMYSDMPMEEMSKDPDFPKKWMFGMAMLLKKGLHINMIHNVNRPFSEMMLGLESYIPMYMTGQISPYYLNETPNQVFGHFLKVSGTVALSGECIAGFHNDGKYYLTKKKDEVSYYRHRAQALLSHARPLMRIFRSDNAIQYKTLRTRLFASGSQKNIVASLPIYTMTDDLLCSIFAQNYVSKSDAAKIFSYTAAERARVESFLATASLTDEISPIDKAEFERYPLRLFLADLFLEHDIVYTWDTYQKHLALTKQYAKTHGSYSLKISTTPAFRNIQIQICEGKWAIISKNNSPTIHFVIEHKKLRHAIENMVMPLVET</sequence>
<evidence type="ECO:0000313" key="1">
    <source>
        <dbReference type="EMBL" id="MCC2220114.1"/>
    </source>
</evidence>
<dbReference type="InterPro" id="IPR001387">
    <property type="entry name" value="Cro/C1-type_HTH"/>
</dbReference>
<accession>A0AAE3E1T1</accession>
<dbReference type="InterPro" id="IPR010982">
    <property type="entry name" value="Lambda_DNA-bd_dom_sf"/>
</dbReference>
<dbReference type="AlphaFoldDB" id="A0AAE3E1T1"/>
<dbReference type="EMBL" id="JAJEQN010000001">
    <property type="protein sequence ID" value="MCC2220114.1"/>
    <property type="molecule type" value="Genomic_DNA"/>
</dbReference>